<evidence type="ECO:0000313" key="2">
    <source>
        <dbReference type="Proteomes" id="UP000620633"/>
    </source>
</evidence>
<dbReference type="Proteomes" id="UP000620633">
    <property type="component" value="Unassembled WGS sequence"/>
</dbReference>
<organism evidence="1 2">
    <name type="scientific">Deinococcus knuensis</name>
    <dbReference type="NCBI Taxonomy" id="1837380"/>
    <lineage>
        <taxon>Bacteria</taxon>
        <taxon>Thermotogati</taxon>
        <taxon>Deinococcota</taxon>
        <taxon>Deinococci</taxon>
        <taxon>Deinococcales</taxon>
        <taxon>Deinococcaceae</taxon>
        <taxon>Deinococcus</taxon>
    </lineage>
</organism>
<gene>
    <name evidence="1" type="ORF">GCM10008961_31440</name>
</gene>
<evidence type="ECO:0000313" key="1">
    <source>
        <dbReference type="EMBL" id="GGS37589.1"/>
    </source>
</evidence>
<keyword evidence="2" id="KW-1185">Reference proteome</keyword>
<reference evidence="2" key="1">
    <citation type="journal article" date="2019" name="Int. J. Syst. Evol. Microbiol.">
        <title>The Global Catalogue of Microorganisms (GCM) 10K type strain sequencing project: providing services to taxonomists for standard genome sequencing and annotation.</title>
        <authorList>
            <consortium name="The Broad Institute Genomics Platform"/>
            <consortium name="The Broad Institute Genome Sequencing Center for Infectious Disease"/>
            <person name="Wu L."/>
            <person name="Ma J."/>
        </authorList>
    </citation>
    <scope>NUCLEOTIDE SEQUENCE [LARGE SCALE GENOMIC DNA]</scope>
    <source>
        <strain evidence="2">JCM 31406</strain>
    </source>
</reference>
<comment type="caution">
    <text evidence="1">The sequence shown here is derived from an EMBL/GenBank/DDBJ whole genome shotgun (WGS) entry which is preliminary data.</text>
</comment>
<proteinExistence type="predicted"/>
<dbReference type="RefSeq" id="WP_189103298.1">
    <property type="nucleotide sequence ID" value="NZ_BMQO01000021.1"/>
</dbReference>
<accession>A0ABQ2STH9</accession>
<protein>
    <submittedName>
        <fullName evidence="1">Uncharacterized protein</fullName>
    </submittedName>
</protein>
<dbReference type="EMBL" id="BMQO01000021">
    <property type="protein sequence ID" value="GGS37589.1"/>
    <property type="molecule type" value="Genomic_DNA"/>
</dbReference>
<sequence>MADKTGKLYEFFAEFIAQTAFDNKANLLKYHVGARNTPTPKCISDSGICKHSADCRQINLPIGPWYDPDIMIYADSNPEACIHVTHWNNQGNSTYKFWRTLEEHLQYKLNLGNSFKSINFVFEAGQQSTNPLVFYPDSNPIPMRGWAPAVGKSLLIAFDASIVFPYKFKPLIMVQDIAKKNNIKMGNKNGLTLIMKDLYNNSSEFSDLIDDAVEKFAIAFIESRPLLNERSLIKMREVCFNGRNIANSYSMKQTTLRVRRGVQFLYILKNINPNTKKIDFDSLISSLSKLGDRFRLTDLKRHLYIDDEILKSITNIVVQMEDREPVFLLREAAGIELYSWHEDLLIFLENFRDLDQESKGKLNHYIDEIYLSYDENDDAAQAIEELRDYSRSKRIIDYVFLIINSVENTNKLKSVLLGEVKQINQSTPSAAEYDSKDNWLIKAVCDIFDIGLREKVVNVAAEIFKNRHGDDLSMYAFNGNSADLINKLMQNKDISENIRSSAKFSESELNKLIWPILIEVICSEVDSSKAISADKALMQYRYKRAMRIIAQSDLDPIARILSMATSSNRKPVAIKGIFNQIAKRRKWSNSAFTTLATRSDDGAKYIQTQSVVGGKNIDHKVKELAARRRSLGLMISEDGNIIPNDIEETHILIVDGDWPLRSKINLLESGFAEIIDIIDFTKLKKL</sequence>
<name>A0ABQ2STH9_9DEIO</name>